<dbReference type="PANTHER" id="PTHR11783">
    <property type="entry name" value="SULFOTRANSFERASE SULT"/>
    <property type="match status" value="1"/>
</dbReference>
<evidence type="ECO:0000259" key="4">
    <source>
        <dbReference type="Pfam" id="PF00685"/>
    </source>
</evidence>
<proteinExistence type="inferred from homology"/>
<keyword evidence="6" id="KW-1185">Reference proteome</keyword>
<dbReference type="InterPro" id="IPR000863">
    <property type="entry name" value="Sulfotransferase_dom"/>
</dbReference>
<comment type="similarity">
    <text evidence="1">Belongs to the sulfotransferase 1 family.</text>
</comment>
<dbReference type="Gene3D" id="3.40.50.300">
    <property type="entry name" value="P-loop containing nucleotide triphosphate hydrolases"/>
    <property type="match status" value="1"/>
</dbReference>
<feature type="transmembrane region" description="Helical" evidence="3">
    <location>
        <begin position="53"/>
        <end position="75"/>
    </location>
</feature>
<keyword evidence="3" id="KW-0812">Transmembrane</keyword>
<keyword evidence="3" id="KW-1133">Transmembrane helix</keyword>
<evidence type="ECO:0000313" key="5">
    <source>
        <dbReference type="EMBL" id="WAR07103.1"/>
    </source>
</evidence>
<keyword evidence="3" id="KW-0472">Membrane</keyword>
<name>A0ABY7EEI2_MYAAR</name>
<dbReference type="EMBL" id="CP111017">
    <property type="protein sequence ID" value="WAR07103.1"/>
    <property type="molecule type" value="Genomic_DNA"/>
</dbReference>
<dbReference type="Proteomes" id="UP001164746">
    <property type="component" value="Chromosome 6"/>
</dbReference>
<evidence type="ECO:0000256" key="3">
    <source>
        <dbReference type="SAM" id="Phobius"/>
    </source>
</evidence>
<evidence type="ECO:0000256" key="2">
    <source>
        <dbReference type="ARBA" id="ARBA00022679"/>
    </source>
</evidence>
<sequence length="390" mass="45517">MGSAKVYCRLLGYLPLKHSVKFQRPSHLRAFQTSSRNKNNAHTGQESQGLKDYVLRGAIYGSFLVGAGLLTAIGIREFNRYKLRKKGIKFLNIREWGRTKLYEYKGYVLPDFVINQIDDLEKFETRSNDVWVISYPRSGTTWLQEIVYLIHKNMDLSHATRALLDDRFPYFEFSYPGLKEIVDARSPRLIKSHLPYTLLPRSVHDNKPKIIYIARNPKDVSVSFFHYVRYLFPVTRYKGEFPEFFKLFLQDKVMYSPWSSHVLEFWERRNEDNILFITYEELKNDTDGTIEKIASFLGKPVSAEDKRTIISHCSFESMRKNQMTNHKWFETLGVADRDQGTFMRKGCIGDWANYLTPEMDGDVQDMVDTKFGDSGLTFTFSGTHTQSEDV</sequence>
<protein>
    <submittedName>
        <fullName evidence="5">ST4A1-like protein</fullName>
    </submittedName>
</protein>
<organism evidence="5 6">
    <name type="scientific">Mya arenaria</name>
    <name type="common">Soft-shell clam</name>
    <dbReference type="NCBI Taxonomy" id="6604"/>
    <lineage>
        <taxon>Eukaryota</taxon>
        <taxon>Metazoa</taxon>
        <taxon>Spiralia</taxon>
        <taxon>Lophotrochozoa</taxon>
        <taxon>Mollusca</taxon>
        <taxon>Bivalvia</taxon>
        <taxon>Autobranchia</taxon>
        <taxon>Heteroconchia</taxon>
        <taxon>Euheterodonta</taxon>
        <taxon>Imparidentia</taxon>
        <taxon>Neoheterodontei</taxon>
        <taxon>Myida</taxon>
        <taxon>Myoidea</taxon>
        <taxon>Myidae</taxon>
        <taxon>Mya</taxon>
    </lineage>
</organism>
<keyword evidence="2" id="KW-0808">Transferase</keyword>
<evidence type="ECO:0000313" key="6">
    <source>
        <dbReference type="Proteomes" id="UP001164746"/>
    </source>
</evidence>
<dbReference type="SUPFAM" id="SSF52540">
    <property type="entry name" value="P-loop containing nucleoside triphosphate hydrolases"/>
    <property type="match status" value="1"/>
</dbReference>
<gene>
    <name evidence="5" type="ORF">MAR_017061</name>
</gene>
<dbReference type="Pfam" id="PF00685">
    <property type="entry name" value="Sulfotransfer_1"/>
    <property type="match status" value="1"/>
</dbReference>
<accession>A0ABY7EEI2</accession>
<reference evidence="5" key="1">
    <citation type="submission" date="2022-11" db="EMBL/GenBank/DDBJ databases">
        <title>Centuries of genome instability and evolution in soft-shell clam transmissible cancer (bioRxiv).</title>
        <authorList>
            <person name="Hart S.F.M."/>
            <person name="Yonemitsu M.A."/>
            <person name="Giersch R.M."/>
            <person name="Beal B.F."/>
            <person name="Arriagada G."/>
            <person name="Davis B.W."/>
            <person name="Ostrander E.A."/>
            <person name="Goff S.P."/>
            <person name="Metzger M.J."/>
        </authorList>
    </citation>
    <scope>NUCLEOTIDE SEQUENCE</scope>
    <source>
        <strain evidence="5">MELC-2E11</strain>
        <tissue evidence="5">Siphon/mantle</tissue>
    </source>
</reference>
<evidence type="ECO:0000256" key="1">
    <source>
        <dbReference type="ARBA" id="ARBA00005771"/>
    </source>
</evidence>
<feature type="domain" description="Sulfotransferase" evidence="4">
    <location>
        <begin position="128"/>
        <end position="375"/>
    </location>
</feature>
<dbReference type="InterPro" id="IPR027417">
    <property type="entry name" value="P-loop_NTPase"/>
</dbReference>